<dbReference type="GeneID" id="82811271"/>
<proteinExistence type="predicted"/>
<evidence type="ECO:0000313" key="2">
    <source>
        <dbReference type="EMBL" id="GED24603.1"/>
    </source>
</evidence>
<dbReference type="Proteomes" id="UP000317180">
    <property type="component" value="Unassembled WGS sequence"/>
</dbReference>
<dbReference type="Proteomes" id="UP000276178">
    <property type="component" value="Unassembled WGS sequence"/>
</dbReference>
<feature type="compositionally biased region" description="Low complexity" evidence="1">
    <location>
        <begin position="104"/>
        <end position="135"/>
    </location>
</feature>
<dbReference type="Gene3D" id="3.30.1490.480">
    <property type="entry name" value="Endolytic murein transglycosylase"/>
    <property type="match status" value="1"/>
</dbReference>
<reference evidence="2 5" key="2">
    <citation type="submission" date="2019-06" db="EMBL/GenBank/DDBJ databases">
        <title>Whole genome shotgun sequence of Brevibacillus agri NBRC 15538.</title>
        <authorList>
            <person name="Hosoyama A."/>
            <person name="Uohara A."/>
            <person name="Ohji S."/>
            <person name="Ichikawa N."/>
        </authorList>
    </citation>
    <scope>NUCLEOTIDE SEQUENCE [LARGE SCALE GENOMIC DNA]</scope>
    <source>
        <strain evidence="2 5">NBRC 15538</strain>
    </source>
</reference>
<comment type="caution">
    <text evidence="3">The sequence shown here is derived from an EMBL/GenBank/DDBJ whole genome shotgun (WGS) entry which is preliminary data.</text>
</comment>
<feature type="region of interest" description="Disordered" evidence="1">
    <location>
        <begin position="58"/>
        <end position="141"/>
    </location>
</feature>
<protein>
    <submittedName>
        <fullName evidence="3">DNA polymerase III subunit gamma/tau</fullName>
    </submittedName>
</protein>
<evidence type="ECO:0000313" key="4">
    <source>
        <dbReference type="Proteomes" id="UP000276178"/>
    </source>
</evidence>
<dbReference type="EMBL" id="RHHN01000009">
    <property type="protein sequence ID" value="RNB60401.1"/>
    <property type="molecule type" value="Genomic_DNA"/>
</dbReference>
<organism evidence="3 4">
    <name type="scientific">Brevibacillus agri</name>
    <dbReference type="NCBI Taxonomy" id="51101"/>
    <lineage>
        <taxon>Bacteria</taxon>
        <taxon>Bacillati</taxon>
        <taxon>Bacillota</taxon>
        <taxon>Bacilli</taxon>
        <taxon>Bacillales</taxon>
        <taxon>Paenibacillaceae</taxon>
        <taxon>Brevibacillus</taxon>
    </lineage>
</organism>
<evidence type="ECO:0000313" key="3">
    <source>
        <dbReference type="EMBL" id="RNB60401.1"/>
    </source>
</evidence>
<keyword evidence="5" id="KW-1185">Reference proteome</keyword>
<evidence type="ECO:0000313" key="5">
    <source>
        <dbReference type="Proteomes" id="UP000317180"/>
    </source>
</evidence>
<dbReference type="OrthoDB" id="2476817at2"/>
<accession>A0A3M8BAD1</accession>
<evidence type="ECO:0000256" key="1">
    <source>
        <dbReference type="SAM" id="MobiDB-lite"/>
    </source>
</evidence>
<feature type="compositionally biased region" description="Low complexity" evidence="1">
    <location>
        <begin position="70"/>
        <end position="81"/>
    </location>
</feature>
<dbReference type="EMBL" id="BJOD01000005">
    <property type="protein sequence ID" value="GED24603.1"/>
    <property type="molecule type" value="Genomic_DNA"/>
</dbReference>
<name>A0A3M8BAD1_9BACL</name>
<gene>
    <name evidence="2" type="ORF">BAG01nite_07050</name>
    <name evidence="3" type="ORF">EB820_02440</name>
</gene>
<dbReference type="AlphaFoldDB" id="A0A3M8BAD1"/>
<reference evidence="3 4" key="1">
    <citation type="submission" date="2018-10" db="EMBL/GenBank/DDBJ databases">
        <title>Phylogenomics of Brevibacillus.</title>
        <authorList>
            <person name="Dunlap C."/>
        </authorList>
    </citation>
    <scope>NUCLEOTIDE SEQUENCE [LARGE SCALE GENOMIC DNA]</scope>
    <source>
        <strain evidence="3 4">NRRL NRS 1219</strain>
    </source>
</reference>
<dbReference type="RefSeq" id="WP_007786821.1">
    <property type="nucleotide sequence ID" value="NZ_BJOD01000005.1"/>
</dbReference>
<sequence length="218" mass="22773">MRKRELLFGFGAGLLVAASIIGLVAPKSEAPPAALTEEEIKQAATELQMVVLTPEEYKQWQEEKKVNVQPAPSAPKAPAAPEVQQTKPPATVQPKAPVTSEATPPSVESAAQPAPAAETASQSTTPATAPAATAAPQPPAVASPAAKKTVSFTVPYKATAEGVAATLVKEGILPKNNKFVEELRSMDKLNRIRVGTYQVSVPVSEAEIAKLITTPPKK</sequence>